<evidence type="ECO:0000313" key="3">
    <source>
        <dbReference type="EMBL" id="GIY85891.1"/>
    </source>
</evidence>
<evidence type="ECO:0000256" key="2">
    <source>
        <dbReference type="SAM" id="MobiDB-lite"/>
    </source>
</evidence>
<accession>A0AAV4WVI7</accession>
<name>A0AAV4WVI7_9ARAC</name>
<feature type="compositionally biased region" description="Basic and acidic residues" evidence="2">
    <location>
        <begin position="368"/>
        <end position="379"/>
    </location>
</feature>
<evidence type="ECO:0000256" key="1">
    <source>
        <dbReference type="SAM" id="Coils"/>
    </source>
</evidence>
<dbReference type="Proteomes" id="UP001054837">
    <property type="component" value="Unassembled WGS sequence"/>
</dbReference>
<protein>
    <submittedName>
        <fullName evidence="3">Uncharacterized protein</fullName>
    </submittedName>
</protein>
<sequence length="402" mass="47789">MSVVEFKEVDHTDAVIDDKWEAMRRELQFVRAAMRLALRQLIKMRKEKVAYQVILNRELGINVDPVGPPCPVPLWRNRACEKTYLKHELADLVDRLQAIDPKFRFDPECVPSTLSTSRDVLLTHKQMDDLMVLFDKYSVYRSVNQRQAADAFKAYLKMRDEYEDRLIQNNAMIDEIYAVRKRINELKNQEREDKCFMNFLVSYKLYKEKKLPQKTKKKKESSEIIVRSRSPTKEVSLPGEESEMLKYKKLWKDNLTHKEQFKWLLESMKEKLEDAHQRIVVAEDLCANNVANFHKLEYKVREETLALRRYRDFEDVGENKFKKVFWGVSGQLEASRNENQYIRFFLQNTVLPKEKDFLKLKANMETKADEYRQHIERETPPPPPPPPVVEEKPDKKGKKKKK</sequence>
<dbReference type="AlphaFoldDB" id="A0AAV4WVI7"/>
<proteinExistence type="predicted"/>
<keyword evidence="4" id="KW-1185">Reference proteome</keyword>
<feature type="coiled-coil region" evidence="1">
    <location>
        <begin position="258"/>
        <end position="285"/>
    </location>
</feature>
<reference evidence="3 4" key="1">
    <citation type="submission" date="2021-06" db="EMBL/GenBank/DDBJ databases">
        <title>Caerostris darwini draft genome.</title>
        <authorList>
            <person name="Kono N."/>
            <person name="Arakawa K."/>
        </authorList>
    </citation>
    <scope>NUCLEOTIDE SEQUENCE [LARGE SCALE GENOMIC DNA]</scope>
</reference>
<organism evidence="3 4">
    <name type="scientific">Caerostris darwini</name>
    <dbReference type="NCBI Taxonomy" id="1538125"/>
    <lineage>
        <taxon>Eukaryota</taxon>
        <taxon>Metazoa</taxon>
        <taxon>Ecdysozoa</taxon>
        <taxon>Arthropoda</taxon>
        <taxon>Chelicerata</taxon>
        <taxon>Arachnida</taxon>
        <taxon>Araneae</taxon>
        <taxon>Araneomorphae</taxon>
        <taxon>Entelegynae</taxon>
        <taxon>Araneoidea</taxon>
        <taxon>Araneidae</taxon>
        <taxon>Caerostris</taxon>
    </lineage>
</organism>
<dbReference type="EMBL" id="BPLQ01015108">
    <property type="protein sequence ID" value="GIY85891.1"/>
    <property type="molecule type" value="Genomic_DNA"/>
</dbReference>
<comment type="caution">
    <text evidence="3">The sequence shown here is derived from an EMBL/GenBank/DDBJ whole genome shotgun (WGS) entry which is preliminary data.</text>
</comment>
<evidence type="ECO:0000313" key="4">
    <source>
        <dbReference type="Proteomes" id="UP001054837"/>
    </source>
</evidence>
<feature type="region of interest" description="Disordered" evidence="2">
    <location>
        <begin position="368"/>
        <end position="402"/>
    </location>
</feature>
<gene>
    <name evidence="3" type="primary">AVEN_233966_1</name>
    <name evidence="3" type="ORF">CDAR_260781</name>
</gene>
<keyword evidence="1" id="KW-0175">Coiled coil</keyword>